<evidence type="ECO:0000313" key="2">
    <source>
        <dbReference type="Proteomes" id="UP000016932"/>
    </source>
</evidence>
<sequence length="71" mass="7678">MKSASGMKAWESLKAFEMTFGPRMTFETTLPAVELANRAVQAYSGGTENKSKRVEIGVNMELINTCSGCAV</sequence>
<dbReference type="EMBL" id="KB446556">
    <property type="protein sequence ID" value="EME85604.1"/>
    <property type="molecule type" value="Genomic_DNA"/>
</dbReference>
<proteinExistence type="predicted"/>
<dbReference type="RefSeq" id="XP_007923162.1">
    <property type="nucleotide sequence ID" value="XM_007924971.1"/>
</dbReference>
<dbReference type="VEuPathDB" id="FungiDB:MYCFIDRAFT_171503"/>
<reference evidence="1 2" key="1">
    <citation type="journal article" date="2012" name="PLoS Pathog.">
        <title>Diverse lifestyles and strategies of plant pathogenesis encoded in the genomes of eighteen Dothideomycetes fungi.</title>
        <authorList>
            <person name="Ohm R.A."/>
            <person name="Feau N."/>
            <person name="Henrissat B."/>
            <person name="Schoch C.L."/>
            <person name="Horwitz B.A."/>
            <person name="Barry K.W."/>
            <person name="Condon B.J."/>
            <person name="Copeland A.C."/>
            <person name="Dhillon B."/>
            <person name="Glaser F."/>
            <person name="Hesse C.N."/>
            <person name="Kosti I."/>
            <person name="LaButti K."/>
            <person name="Lindquist E.A."/>
            <person name="Lucas S."/>
            <person name="Salamov A.A."/>
            <person name="Bradshaw R.E."/>
            <person name="Ciuffetti L."/>
            <person name="Hamelin R.C."/>
            <person name="Kema G.H.J."/>
            <person name="Lawrence C."/>
            <person name="Scott J.A."/>
            <person name="Spatafora J.W."/>
            <person name="Turgeon B.G."/>
            <person name="de Wit P.J.G.M."/>
            <person name="Zhong S."/>
            <person name="Goodwin S.B."/>
            <person name="Grigoriev I.V."/>
        </authorList>
    </citation>
    <scope>NUCLEOTIDE SEQUENCE [LARGE SCALE GENOMIC DNA]</scope>
    <source>
        <strain evidence="1 2">CIRAD86</strain>
    </source>
</reference>
<keyword evidence="2" id="KW-1185">Reference proteome</keyword>
<dbReference type="KEGG" id="pfj:MYCFIDRAFT_171503"/>
<dbReference type="AlphaFoldDB" id="M3A3D7"/>
<dbReference type="HOGENOM" id="CLU_2741123_0_0_1"/>
<name>M3A3D7_PSEFD</name>
<protein>
    <submittedName>
        <fullName evidence="1">Uncharacterized protein</fullName>
    </submittedName>
</protein>
<gene>
    <name evidence="1" type="ORF">MYCFIDRAFT_171503</name>
</gene>
<accession>M3A3D7</accession>
<dbReference type="Proteomes" id="UP000016932">
    <property type="component" value="Unassembled WGS sequence"/>
</dbReference>
<dbReference type="GeneID" id="19332643"/>
<organism evidence="1 2">
    <name type="scientific">Pseudocercospora fijiensis (strain CIRAD86)</name>
    <name type="common">Black leaf streak disease fungus</name>
    <name type="synonym">Mycosphaerella fijiensis</name>
    <dbReference type="NCBI Taxonomy" id="383855"/>
    <lineage>
        <taxon>Eukaryota</taxon>
        <taxon>Fungi</taxon>
        <taxon>Dikarya</taxon>
        <taxon>Ascomycota</taxon>
        <taxon>Pezizomycotina</taxon>
        <taxon>Dothideomycetes</taxon>
        <taxon>Dothideomycetidae</taxon>
        <taxon>Mycosphaerellales</taxon>
        <taxon>Mycosphaerellaceae</taxon>
        <taxon>Pseudocercospora</taxon>
    </lineage>
</organism>
<evidence type="ECO:0000313" key="1">
    <source>
        <dbReference type="EMBL" id="EME85604.1"/>
    </source>
</evidence>